<keyword evidence="3" id="KW-1185">Reference proteome</keyword>
<organism evidence="2 3">
    <name type="scientific">Loxostege sticticalis</name>
    <name type="common">Beet webworm moth</name>
    <dbReference type="NCBI Taxonomy" id="481309"/>
    <lineage>
        <taxon>Eukaryota</taxon>
        <taxon>Metazoa</taxon>
        <taxon>Ecdysozoa</taxon>
        <taxon>Arthropoda</taxon>
        <taxon>Hexapoda</taxon>
        <taxon>Insecta</taxon>
        <taxon>Pterygota</taxon>
        <taxon>Neoptera</taxon>
        <taxon>Endopterygota</taxon>
        <taxon>Lepidoptera</taxon>
        <taxon>Glossata</taxon>
        <taxon>Ditrysia</taxon>
        <taxon>Pyraloidea</taxon>
        <taxon>Crambidae</taxon>
        <taxon>Pyraustinae</taxon>
        <taxon>Loxostege</taxon>
    </lineage>
</organism>
<protein>
    <recommendedName>
        <fullName evidence="1">Reverse transcriptase Ty1/copia-type domain-containing protein</fullName>
    </recommendedName>
</protein>
<name>A0ABR3H922_LOXSC</name>
<evidence type="ECO:0000313" key="3">
    <source>
        <dbReference type="Proteomes" id="UP001549920"/>
    </source>
</evidence>
<dbReference type="Pfam" id="PF07727">
    <property type="entry name" value="RVT_2"/>
    <property type="match status" value="1"/>
</dbReference>
<evidence type="ECO:0000313" key="2">
    <source>
        <dbReference type="EMBL" id="KAL0861291.1"/>
    </source>
</evidence>
<evidence type="ECO:0000259" key="1">
    <source>
        <dbReference type="Pfam" id="PF07727"/>
    </source>
</evidence>
<dbReference type="Proteomes" id="UP001549920">
    <property type="component" value="Unassembled WGS sequence"/>
</dbReference>
<reference evidence="2 3" key="1">
    <citation type="submission" date="2024-06" db="EMBL/GenBank/DDBJ databases">
        <title>A chromosome-level genome assembly of beet webworm, Loxostege sticticalis.</title>
        <authorList>
            <person name="Zhang Y."/>
        </authorList>
    </citation>
    <scope>NUCLEOTIDE SEQUENCE [LARGE SCALE GENOMIC DNA]</scope>
    <source>
        <strain evidence="2">AQ026</strain>
        <tissue evidence="2">Whole body</tissue>
    </source>
</reference>
<accession>A0ABR3H922</accession>
<sequence length="94" mass="10891">MSLEQALSSDDSEEWREAILSEIKSLVKNETWDIVRKPKDRSVVSCRYVLTTKLNVDMTTQKKARLVARGFSQLYGIDYHQTYAPVARLETIRL</sequence>
<gene>
    <name evidence="2" type="ORF">ABMA27_008852</name>
</gene>
<comment type="caution">
    <text evidence="2">The sequence shown here is derived from an EMBL/GenBank/DDBJ whole genome shotgun (WGS) entry which is preliminary data.</text>
</comment>
<dbReference type="EMBL" id="JBEUOH010000023">
    <property type="protein sequence ID" value="KAL0861291.1"/>
    <property type="molecule type" value="Genomic_DNA"/>
</dbReference>
<dbReference type="InterPro" id="IPR013103">
    <property type="entry name" value="RVT_2"/>
</dbReference>
<feature type="domain" description="Reverse transcriptase Ty1/copia-type" evidence="1">
    <location>
        <begin position="29"/>
        <end position="94"/>
    </location>
</feature>
<proteinExistence type="predicted"/>